<evidence type="ECO:0000259" key="4">
    <source>
        <dbReference type="PROSITE" id="PS51898"/>
    </source>
</evidence>
<dbReference type="GO" id="GO:0015074">
    <property type="term" value="P:DNA integration"/>
    <property type="evidence" value="ECO:0007669"/>
    <property type="project" value="InterPro"/>
</dbReference>
<dbReference type="PROSITE" id="PS51898">
    <property type="entry name" value="TYR_RECOMBINASE"/>
    <property type="match status" value="1"/>
</dbReference>
<dbReference type="GO" id="GO:0003677">
    <property type="term" value="F:DNA binding"/>
    <property type="evidence" value="ECO:0007669"/>
    <property type="project" value="UniProtKB-UniRule"/>
</dbReference>
<comment type="caution">
    <text evidence="6">The sequence shown here is derived from an EMBL/GenBank/DDBJ whole genome shotgun (WGS) entry which is preliminary data.</text>
</comment>
<dbReference type="Gene3D" id="1.10.443.10">
    <property type="entry name" value="Intergrase catalytic core"/>
    <property type="match status" value="1"/>
</dbReference>
<dbReference type="EMBL" id="LGUF01000007">
    <property type="protein sequence ID" value="KON88876.1"/>
    <property type="molecule type" value="Genomic_DNA"/>
</dbReference>
<keyword evidence="1 3" id="KW-0238">DNA-binding</keyword>
<keyword evidence="2" id="KW-0233">DNA recombination</keyword>
<dbReference type="PANTHER" id="PTHR30349">
    <property type="entry name" value="PHAGE INTEGRASE-RELATED"/>
    <property type="match status" value="1"/>
</dbReference>
<feature type="domain" description="Core-binding (CB)" evidence="5">
    <location>
        <begin position="24"/>
        <end position="108"/>
    </location>
</feature>
<sequence length="322" mass="37435">MQKTIRKYKRGQGTSSTKKVIDSLTLFEMFERFMTVKKTEALSVRTLADYKTNFEYFKQYVVEDLSFDEITLDVFRGFIGYMLHEKELSPVTANVRIRTMRAFIRFCYTEGYIDSPIHENFKPVKTPEDTLESLTPAEIKKLLAVIDDELYTGFRDKIVIYVLLDTMVRISELVAIKRENVDLKAGFITLDAGDTKTRKTRIVPLSTKTIKLLAEYMKETEDFENEYLFLTYDGRQINSCTIRILLRDYGRKAGITNKRVSPHTFRHTGALLYIMNGGDPFSLQKILGHSHMNMVRKYIQMTDTDVRRQHNAFSPINSIFGK</sequence>
<dbReference type="Pfam" id="PF00589">
    <property type="entry name" value="Phage_integrase"/>
    <property type="match status" value="1"/>
</dbReference>
<dbReference type="STRING" id="1459.AF332_20115"/>
<dbReference type="Proteomes" id="UP000037109">
    <property type="component" value="Unassembled WGS sequence"/>
</dbReference>
<organism evidence="6 7">
    <name type="scientific">Sporosarcina globispora</name>
    <name type="common">Bacillus globisporus</name>
    <dbReference type="NCBI Taxonomy" id="1459"/>
    <lineage>
        <taxon>Bacteria</taxon>
        <taxon>Bacillati</taxon>
        <taxon>Bacillota</taxon>
        <taxon>Bacilli</taxon>
        <taxon>Bacillales</taxon>
        <taxon>Caryophanaceae</taxon>
        <taxon>Sporosarcina</taxon>
    </lineage>
</organism>
<dbReference type="CDD" id="cd00397">
    <property type="entry name" value="DNA_BRE_C"/>
    <property type="match status" value="1"/>
</dbReference>
<evidence type="ECO:0000259" key="5">
    <source>
        <dbReference type="PROSITE" id="PS51900"/>
    </source>
</evidence>
<dbReference type="InterPro" id="IPR002104">
    <property type="entry name" value="Integrase_catalytic"/>
</dbReference>
<evidence type="ECO:0000256" key="2">
    <source>
        <dbReference type="ARBA" id="ARBA00023172"/>
    </source>
</evidence>
<name>A0A0M0GHG1_SPOGL</name>
<accession>A0A0M0GHG1</accession>
<dbReference type="PROSITE" id="PS51900">
    <property type="entry name" value="CB"/>
    <property type="match status" value="1"/>
</dbReference>
<dbReference type="InterPro" id="IPR050090">
    <property type="entry name" value="Tyrosine_recombinase_XerCD"/>
</dbReference>
<dbReference type="SUPFAM" id="SSF56349">
    <property type="entry name" value="DNA breaking-rejoining enzymes"/>
    <property type="match status" value="1"/>
</dbReference>
<evidence type="ECO:0000313" key="7">
    <source>
        <dbReference type="Proteomes" id="UP000037109"/>
    </source>
</evidence>
<dbReference type="InterPro" id="IPR044068">
    <property type="entry name" value="CB"/>
</dbReference>
<dbReference type="Pfam" id="PF13102">
    <property type="entry name" value="Phage_int_SAM_5"/>
    <property type="match status" value="1"/>
</dbReference>
<protein>
    <submittedName>
        <fullName evidence="6">Integrase</fullName>
    </submittedName>
</protein>
<evidence type="ECO:0000256" key="1">
    <source>
        <dbReference type="ARBA" id="ARBA00023125"/>
    </source>
</evidence>
<evidence type="ECO:0000256" key="3">
    <source>
        <dbReference type="PROSITE-ProRule" id="PRU01248"/>
    </source>
</evidence>
<dbReference type="RefSeq" id="WP_053436258.1">
    <property type="nucleotide sequence ID" value="NZ_LGUF01000007.1"/>
</dbReference>
<dbReference type="Gene3D" id="1.10.150.130">
    <property type="match status" value="1"/>
</dbReference>
<proteinExistence type="predicted"/>
<dbReference type="InterPro" id="IPR013762">
    <property type="entry name" value="Integrase-like_cat_sf"/>
</dbReference>
<dbReference type="AlphaFoldDB" id="A0A0M0GHG1"/>
<dbReference type="PATRIC" id="fig|1459.3.peg.4436"/>
<gene>
    <name evidence="6" type="ORF">AF332_20115</name>
</gene>
<feature type="domain" description="Tyr recombinase" evidence="4">
    <location>
        <begin position="129"/>
        <end position="311"/>
    </location>
</feature>
<evidence type="ECO:0000313" key="6">
    <source>
        <dbReference type="EMBL" id="KON88876.1"/>
    </source>
</evidence>
<dbReference type="InterPro" id="IPR025269">
    <property type="entry name" value="SAM-like_dom"/>
</dbReference>
<keyword evidence="7" id="KW-1185">Reference proteome</keyword>
<dbReference type="InterPro" id="IPR010998">
    <property type="entry name" value="Integrase_recombinase_N"/>
</dbReference>
<reference evidence="7" key="1">
    <citation type="submission" date="2015-07" db="EMBL/GenBank/DDBJ databases">
        <title>Fjat-10036 dsm4.</title>
        <authorList>
            <person name="Liu B."/>
            <person name="Wang J."/>
            <person name="Zhu Y."/>
            <person name="Liu G."/>
            <person name="Chen Q."/>
            <person name="Chen Z."/>
            <person name="Lan J."/>
            <person name="Che J."/>
            <person name="Ge C."/>
            <person name="Shi H."/>
            <person name="Pan Z."/>
            <person name="Liu X."/>
        </authorList>
    </citation>
    <scope>NUCLEOTIDE SEQUENCE [LARGE SCALE GENOMIC DNA]</scope>
    <source>
        <strain evidence="7">DSM 4</strain>
    </source>
</reference>
<dbReference type="GO" id="GO:0006310">
    <property type="term" value="P:DNA recombination"/>
    <property type="evidence" value="ECO:0007669"/>
    <property type="project" value="UniProtKB-KW"/>
</dbReference>
<dbReference type="InterPro" id="IPR011010">
    <property type="entry name" value="DNA_brk_join_enz"/>
</dbReference>
<dbReference type="OrthoDB" id="107900at2"/>